<proteinExistence type="predicted"/>
<sequence>MEILGTYEEFTIQIHMYNVRFHHVNPNFYDTYPYHIHYLPRYSPCFSPCEEIFSQLKSLVRGTDIPRSATENLEKLTNATFEVKTLNLPLRIIGARIRLQTEQAMYLVVSWRIIHSLNSTHTNILPANSSEELRDVCETFKGMAMNFVDVEATDCTKVANDMFDCLETHLDEIIQLATSSPDRVE</sequence>
<reference evidence="1 2" key="1">
    <citation type="journal article" date="2014" name="Genome Biol. Evol.">
        <title>The genome of the myxosporean Thelohanellus kitauei shows adaptations to nutrient acquisition within its fish host.</title>
        <authorList>
            <person name="Yang Y."/>
            <person name="Xiong J."/>
            <person name="Zhou Z."/>
            <person name="Huo F."/>
            <person name="Miao W."/>
            <person name="Ran C."/>
            <person name="Liu Y."/>
            <person name="Zhang J."/>
            <person name="Feng J."/>
            <person name="Wang M."/>
            <person name="Wang M."/>
            <person name="Wang L."/>
            <person name="Yao B."/>
        </authorList>
    </citation>
    <scope>NUCLEOTIDE SEQUENCE [LARGE SCALE GENOMIC DNA]</scope>
    <source>
        <strain evidence="1">Wuqing</strain>
    </source>
</reference>
<gene>
    <name evidence="1" type="ORF">RF11_11968</name>
</gene>
<dbReference type="GO" id="GO:0003676">
    <property type="term" value="F:nucleic acid binding"/>
    <property type="evidence" value="ECO:0007669"/>
    <property type="project" value="InterPro"/>
</dbReference>
<dbReference type="EMBL" id="JWZT01003604">
    <property type="protein sequence ID" value="KII66147.1"/>
    <property type="molecule type" value="Genomic_DNA"/>
</dbReference>
<accession>A0A0C2MX29</accession>
<organism evidence="1 2">
    <name type="scientific">Thelohanellus kitauei</name>
    <name type="common">Myxosporean</name>
    <dbReference type="NCBI Taxonomy" id="669202"/>
    <lineage>
        <taxon>Eukaryota</taxon>
        <taxon>Metazoa</taxon>
        <taxon>Cnidaria</taxon>
        <taxon>Myxozoa</taxon>
        <taxon>Myxosporea</taxon>
        <taxon>Bivalvulida</taxon>
        <taxon>Platysporina</taxon>
        <taxon>Myxobolidae</taxon>
        <taxon>Thelohanellus</taxon>
    </lineage>
</organism>
<dbReference type="InterPro" id="IPR036397">
    <property type="entry name" value="RNaseH_sf"/>
</dbReference>
<evidence type="ECO:0008006" key="3">
    <source>
        <dbReference type="Google" id="ProtNLM"/>
    </source>
</evidence>
<dbReference type="Proteomes" id="UP000031668">
    <property type="component" value="Unassembled WGS sequence"/>
</dbReference>
<keyword evidence="2" id="KW-1185">Reference proteome</keyword>
<dbReference type="AlphaFoldDB" id="A0A0C2MX29"/>
<protein>
    <recommendedName>
        <fullName evidence="3">Tc1-like transposase DDE domain-containing protein</fullName>
    </recommendedName>
</protein>
<comment type="caution">
    <text evidence="1">The sequence shown here is derived from an EMBL/GenBank/DDBJ whole genome shotgun (WGS) entry which is preliminary data.</text>
</comment>
<dbReference type="Gene3D" id="3.30.420.10">
    <property type="entry name" value="Ribonuclease H-like superfamily/Ribonuclease H"/>
    <property type="match status" value="1"/>
</dbReference>
<name>A0A0C2MX29_THEKT</name>
<evidence type="ECO:0000313" key="1">
    <source>
        <dbReference type="EMBL" id="KII66147.1"/>
    </source>
</evidence>
<evidence type="ECO:0000313" key="2">
    <source>
        <dbReference type="Proteomes" id="UP000031668"/>
    </source>
</evidence>